<dbReference type="OrthoDB" id="9797060at2"/>
<dbReference type="Proteomes" id="UP000052019">
    <property type="component" value="Unassembled WGS sequence"/>
</dbReference>
<dbReference type="PANTHER" id="PTHR37811:SF2">
    <property type="entry name" value="ABM DOMAIN-CONTAINING PROTEIN"/>
    <property type="match status" value="1"/>
</dbReference>
<keyword evidence="5" id="KW-1185">Reference proteome</keyword>
<dbReference type="EMBL" id="LT629760">
    <property type="protein sequence ID" value="SDT01711.1"/>
    <property type="molecule type" value="Genomic_DNA"/>
</dbReference>
<proteinExistence type="predicted"/>
<dbReference type="InterPro" id="IPR052936">
    <property type="entry name" value="Jasmonate_Hydroxylase-like"/>
</dbReference>
<dbReference type="GO" id="GO:0004497">
    <property type="term" value="F:monooxygenase activity"/>
    <property type="evidence" value="ECO:0007669"/>
    <property type="project" value="UniProtKB-KW"/>
</dbReference>
<evidence type="ECO:0000313" key="5">
    <source>
        <dbReference type="Proteomes" id="UP000183126"/>
    </source>
</evidence>
<dbReference type="EMBL" id="JYLK01000004">
    <property type="protein sequence ID" value="KRP61290.1"/>
    <property type="molecule type" value="Genomic_DNA"/>
</dbReference>
<dbReference type="Pfam" id="PF03992">
    <property type="entry name" value="ABM"/>
    <property type="match status" value="1"/>
</dbReference>
<dbReference type="PATRIC" id="fig|200450.4.peg.3605"/>
<keyword evidence="2" id="KW-0560">Oxidoreductase</keyword>
<keyword evidence="2" id="KW-0503">Monooxygenase</keyword>
<evidence type="ECO:0000313" key="3">
    <source>
        <dbReference type="EMBL" id="SDT01711.1"/>
    </source>
</evidence>
<evidence type="ECO:0000313" key="4">
    <source>
        <dbReference type="Proteomes" id="UP000052019"/>
    </source>
</evidence>
<reference evidence="2 4" key="1">
    <citation type="submission" date="2015-02" db="EMBL/GenBank/DDBJ databases">
        <title>Two Pseudomonas sp. nov. isolated from raw milk.</title>
        <authorList>
            <person name="Wenning M."/>
            <person name="von Neubeck M."/>
            <person name="Huptas C."/>
            <person name="Scherer S."/>
        </authorList>
    </citation>
    <scope>NUCLEOTIDE SEQUENCE [LARGE SCALE GENOMIC DNA]</scope>
    <source>
        <strain evidence="2 4">DSM 14937</strain>
    </source>
</reference>
<reference evidence="3 5" key="2">
    <citation type="submission" date="2016-10" db="EMBL/GenBank/DDBJ databases">
        <authorList>
            <person name="Varghese N."/>
            <person name="Submissions S."/>
        </authorList>
    </citation>
    <scope>NUCLEOTIDE SEQUENCE [LARGE SCALE GENOMIC DNA]</scope>
    <source>
        <strain evidence="3 5">BS3111</strain>
    </source>
</reference>
<evidence type="ECO:0000313" key="2">
    <source>
        <dbReference type="EMBL" id="KRP61290.1"/>
    </source>
</evidence>
<feature type="domain" description="ABM" evidence="1">
    <location>
        <begin position="2"/>
        <end position="94"/>
    </location>
</feature>
<dbReference type="PROSITE" id="PS51725">
    <property type="entry name" value="ABM"/>
    <property type="match status" value="1"/>
</dbReference>
<dbReference type="Proteomes" id="UP000183126">
    <property type="component" value="Chromosome I"/>
</dbReference>
<name>A0A0R2ZKN6_9PSED</name>
<organism evidence="2 4">
    <name type="scientific">Pseudomonas trivialis</name>
    <dbReference type="NCBI Taxonomy" id="200450"/>
    <lineage>
        <taxon>Bacteria</taxon>
        <taxon>Pseudomonadati</taxon>
        <taxon>Pseudomonadota</taxon>
        <taxon>Gammaproteobacteria</taxon>
        <taxon>Pseudomonadales</taxon>
        <taxon>Pseudomonadaceae</taxon>
        <taxon>Pseudomonas</taxon>
    </lineage>
</organism>
<dbReference type="RefSeq" id="WP_057007480.1">
    <property type="nucleotide sequence ID" value="NZ_JYLK01000004.1"/>
</dbReference>
<accession>A0A0R2ZKN6</accession>
<sequence>MIAVIFEAWPREDQYQRYLDLAAQLKPLLAELDGFISVERFQSLSEPGKLLSLSFWRDEKAIQRWRGLELHRAAQLAGRQQVFNDYHLRIAHVVRDYSLADRAQAPRDSRQAHERTTP</sequence>
<dbReference type="SUPFAM" id="SSF54909">
    <property type="entry name" value="Dimeric alpha+beta barrel"/>
    <property type="match status" value="1"/>
</dbReference>
<gene>
    <name evidence="3" type="ORF">SAMN04490205_4440</name>
    <name evidence="2" type="ORF">TU79_07960</name>
</gene>
<protein>
    <submittedName>
        <fullName evidence="2">Antibiotic biosynthesis monooxygenase</fullName>
    </submittedName>
    <submittedName>
        <fullName evidence="3">Heme-degrading monooxygenase HmoA</fullName>
    </submittedName>
</protein>
<dbReference type="InterPro" id="IPR007138">
    <property type="entry name" value="ABM_dom"/>
</dbReference>
<dbReference type="Gene3D" id="3.30.70.100">
    <property type="match status" value="1"/>
</dbReference>
<dbReference type="InterPro" id="IPR011008">
    <property type="entry name" value="Dimeric_a/b-barrel"/>
</dbReference>
<dbReference type="PANTHER" id="PTHR37811">
    <property type="entry name" value="BLL5343 PROTEIN"/>
    <property type="match status" value="1"/>
</dbReference>
<dbReference type="AlphaFoldDB" id="A0A0R2ZKN6"/>
<evidence type="ECO:0000259" key="1">
    <source>
        <dbReference type="PROSITE" id="PS51725"/>
    </source>
</evidence>